<dbReference type="Proteomes" id="UP000251960">
    <property type="component" value="Chromosome 7"/>
</dbReference>
<accession>A0A3L6E5Y5</accession>
<sequence>MLHIYATTLRKKRDHLLQPISY</sequence>
<gene>
    <name evidence="1" type="ORF">Zm00014a_013664</name>
</gene>
<dbReference type="EMBL" id="NCVQ01000008">
    <property type="protein sequence ID" value="PWZ15803.1"/>
    <property type="molecule type" value="Genomic_DNA"/>
</dbReference>
<comment type="caution">
    <text evidence="1">The sequence shown here is derived from an EMBL/GenBank/DDBJ whole genome shotgun (WGS) entry which is preliminary data.</text>
</comment>
<dbReference type="AlphaFoldDB" id="A0A3L6E5Y5"/>
<organism evidence="1 2">
    <name type="scientific">Zea mays</name>
    <name type="common">Maize</name>
    <dbReference type="NCBI Taxonomy" id="4577"/>
    <lineage>
        <taxon>Eukaryota</taxon>
        <taxon>Viridiplantae</taxon>
        <taxon>Streptophyta</taxon>
        <taxon>Embryophyta</taxon>
        <taxon>Tracheophyta</taxon>
        <taxon>Spermatophyta</taxon>
        <taxon>Magnoliopsida</taxon>
        <taxon>Liliopsida</taxon>
        <taxon>Poales</taxon>
        <taxon>Poaceae</taxon>
        <taxon>PACMAD clade</taxon>
        <taxon>Panicoideae</taxon>
        <taxon>Andropogonodae</taxon>
        <taxon>Andropogoneae</taxon>
        <taxon>Tripsacinae</taxon>
        <taxon>Zea</taxon>
    </lineage>
</organism>
<reference evidence="1 2" key="1">
    <citation type="journal article" date="2018" name="Nat. Genet.">
        <title>Extensive intraspecific gene order and gene structural variations between Mo17 and other maize genomes.</title>
        <authorList>
            <person name="Sun S."/>
            <person name="Zhou Y."/>
            <person name="Chen J."/>
            <person name="Shi J."/>
            <person name="Zhao H."/>
            <person name="Zhao H."/>
            <person name="Song W."/>
            <person name="Zhang M."/>
            <person name="Cui Y."/>
            <person name="Dong X."/>
            <person name="Liu H."/>
            <person name="Ma X."/>
            <person name="Jiao Y."/>
            <person name="Wang B."/>
            <person name="Wei X."/>
            <person name="Stein J.C."/>
            <person name="Glaubitz J.C."/>
            <person name="Lu F."/>
            <person name="Yu G."/>
            <person name="Liang C."/>
            <person name="Fengler K."/>
            <person name="Li B."/>
            <person name="Rafalski A."/>
            <person name="Schnable P.S."/>
            <person name="Ware D.H."/>
            <person name="Buckler E.S."/>
            <person name="Lai J."/>
        </authorList>
    </citation>
    <scope>NUCLEOTIDE SEQUENCE [LARGE SCALE GENOMIC DNA]</scope>
    <source>
        <strain evidence="2">cv. Missouri 17</strain>
        <tissue evidence="1">Seedling</tissue>
    </source>
</reference>
<name>A0A3L6E5Y5_MAIZE</name>
<evidence type="ECO:0000313" key="1">
    <source>
        <dbReference type="EMBL" id="PWZ15803.1"/>
    </source>
</evidence>
<proteinExistence type="predicted"/>
<evidence type="ECO:0000313" key="2">
    <source>
        <dbReference type="Proteomes" id="UP000251960"/>
    </source>
</evidence>
<protein>
    <submittedName>
        <fullName evidence="1">Uncharacterized protein</fullName>
    </submittedName>
</protein>